<dbReference type="Pfam" id="PF01535">
    <property type="entry name" value="PPR"/>
    <property type="match status" value="1"/>
</dbReference>
<gene>
    <name evidence="7" type="ORF">NEMBOFW57_007426</name>
</gene>
<keyword evidence="8" id="KW-1185">Reference proteome</keyword>
<protein>
    <recommendedName>
        <fullName evidence="6">Pentatricopeptide repeat-containing protein-mitochondrial domain-containing protein</fullName>
    </recommendedName>
</protein>
<feature type="region of interest" description="Disordered" evidence="5">
    <location>
        <begin position="80"/>
        <end position="148"/>
    </location>
</feature>
<accession>A0AAD4EUL7</accession>
<evidence type="ECO:0000256" key="1">
    <source>
        <dbReference type="ARBA" id="ARBA00006192"/>
    </source>
</evidence>
<dbReference type="PANTHER" id="PTHR47447:SF17">
    <property type="entry name" value="OS12G0638900 PROTEIN"/>
    <property type="match status" value="1"/>
</dbReference>
<feature type="compositionally biased region" description="Polar residues" evidence="5">
    <location>
        <begin position="115"/>
        <end position="137"/>
    </location>
</feature>
<dbReference type="InterPro" id="IPR011990">
    <property type="entry name" value="TPR-like_helical_dom_sf"/>
</dbReference>
<dbReference type="InterPro" id="IPR002885">
    <property type="entry name" value="PPR_rpt"/>
</dbReference>
<evidence type="ECO:0000313" key="7">
    <source>
        <dbReference type="EMBL" id="KAG7287908.1"/>
    </source>
</evidence>
<proteinExistence type="inferred from homology"/>
<comment type="function">
    <text evidence="3">Regulates mitochondrial small subunit maturation by controlling 15S rRNA 5'-end processing. Localizes to the 5' precursor of the 15S rRNA in a position that is subsequently occupied by mS47 in the mature yeast mtSSU. Uses structure and sequence-specific RNA recognition, binding to a single-stranded region of the precursor and specifically recognizing bases -6 to -1. The exchange of Ccm1 for mS47 is coupled to the irreversible removal of precursor rRNA that is accompanied by conformational changes of the mitoribosomal proteins uS5m and mS26. These conformational changes signal completion of 5'-end rRNA processing through protection of the mature 5'-end of the 15S rRNA and stabilization of mS47. The removal of the 5' precursor together with the dissociation of Ccm1 may be catalyzed by the 5'-3' exoribonuclease Pet127. Involved in the specific removal of group I introns in mitochondrial encoded transcripts.</text>
</comment>
<dbReference type="NCBIfam" id="TIGR00756">
    <property type="entry name" value="PPR"/>
    <property type="match status" value="1"/>
</dbReference>
<evidence type="ECO:0000256" key="4">
    <source>
        <dbReference type="ARBA" id="ARBA00044511"/>
    </source>
</evidence>
<sequence length="634" mass="70210">MSAKKITIDALTRALCPSIDATLVANAISLSSHSSGRVRINGRGLDSGLSHSYCASQARTLHTDSPARGKFAQKQLYPQWSAPAAPKAPKRVAGEKAARAPRRPKDRFPAWAAEGTSTTQMPEPENEAQQSDSTNGTKGHESDLPSELADVATPAIYEMLRRREGHANASEIQRLVRYLVEERGERPNVVMYEALAAANWNPTTGSAATLAEMVKEMRTFDIGSSPGFFHSALRLLAIHPDYLLRKTVLQRMSEAGIELKDDGKHSVALGLLREGQNEMALDYWNQMLKEGTQIPLWVSLTFLYVLVGRGFLNEAVRLFHQVLKKTEDKLEAAPLVVWHYLLDECSRSLHYEGTSFIWKQMVEPGTINPSDGIALNVLNTAARNGDAELATAAIEILSGRQVKLHLHHYEPLLESYAKAGDLEKAFGVLCIMKNVWIQPDESSTRSLYLMLKNAPELADEAVRALRNLSKEHDLPVVAINVLLEAVSKTQPMARTLDIYSSVCELCKSGPNQQTFVLLLNECTTANDAVVLVSEMDRWSIQPSPAILDQLIRCFVKDGSLDVALLYLDELSRFPVSSPWVSTRTLRTVLFRCYEENDTRALKVLREAKRRGVELEPGVLARLNQLDTAAMASSS</sequence>
<name>A0AAD4EUL7_9PEZI</name>
<dbReference type="AlphaFoldDB" id="A0AAD4EUL7"/>
<dbReference type="Gene3D" id="1.25.40.10">
    <property type="entry name" value="Tetratricopeptide repeat domain"/>
    <property type="match status" value="2"/>
</dbReference>
<dbReference type="InterPro" id="IPR057027">
    <property type="entry name" value="TPR_mt"/>
</dbReference>
<dbReference type="Pfam" id="PF23276">
    <property type="entry name" value="TPR_24"/>
    <property type="match status" value="1"/>
</dbReference>
<evidence type="ECO:0000256" key="3">
    <source>
        <dbReference type="ARBA" id="ARBA00044493"/>
    </source>
</evidence>
<reference evidence="7" key="1">
    <citation type="submission" date="2023-02" db="EMBL/GenBank/DDBJ databases">
        <authorList>
            <person name="Palmer J.M."/>
        </authorList>
    </citation>
    <scope>NUCLEOTIDE SEQUENCE</scope>
    <source>
        <strain evidence="7">FW57</strain>
    </source>
</reference>
<evidence type="ECO:0000259" key="6">
    <source>
        <dbReference type="Pfam" id="PF23276"/>
    </source>
</evidence>
<feature type="domain" description="Pentatricopeptide repeat-containing protein-mitochondrial" evidence="6">
    <location>
        <begin position="371"/>
        <end position="501"/>
    </location>
</feature>
<evidence type="ECO:0000313" key="8">
    <source>
        <dbReference type="Proteomes" id="UP001197093"/>
    </source>
</evidence>
<dbReference type="PANTHER" id="PTHR47447">
    <property type="entry name" value="OS03G0856100 PROTEIN"/>
    <property type="match status" value="1"/>
</dbReference>
<dbReference type="Proteomes" id="UP001197093">
    <property type="component" value="Unassembled WGS sequence"/>
</dbReference>
<comment type="subunit">
    <text evidence="4">Binds to mitochondrial small subunit 15S rRNA.</text>
</comment>
<comment type="caution">
    <text evidence="7">The sequence shown here is derived from an EMBL/GenBank/DDBJ whole genome shotgun (WGS) entry which is preliminary data.</text>
</comment>
<evidence type="ECO:0000256" key="2">
    <source>
        <dbReference type="ARBA" id="ARBA00022737"/>
    </source>
</evidence>
<keyword evidence="2" id="KW-0677">Repeat</keyword>
<organism evidence="7 8">
    <name type="scientific">Staphylotrichum longicolle</name>
    <dbReference type="NCBI Taxonomy" id="669026"/>
    <lineage>
        <taxon>Eukaryota</taxon>
        <taxon>Fungi</taxon>
        <taxon>Dikarya</taxon>
        <taxon>Ascomycota</taxon>
        <taxon>Pezizomycotina</taxon>
        <taxon>Sordariomycetes</taxon>
        <taxon>Sordariomycetidae</taxon>
        <taxon>Sordariales</taxon>
        <taxon>Chaetomiaceae</taxon>
        <taxon>Staphylotrichum</taxon>
    </lineage>
</organism>
<dbReference type="EMBL" id="JAHCVI010000003">
    <property type="protein sequence ID" value="KAG7287908.1"/>
    <property type="molecule type" value="Genomic_DNA"/>
</dbReference>
<comment type="similarity">
    <text evidence="1">Belongs to the CCM1 family.</text>
</comment>
<evidence type="ECO:0000256" key="5">
    <source>
        <dbReference type="SAM" id="MobiDB-lite"/>
    </source>
</evidence>